<dbReference type="EMBL" id="ASIV01000005">
    <property type="protein sequence ID" value="KEG19704.1"/>
    <property type="molecule type" value="Genomic_DNA"/>
</dbReference>
<organism evidence="1 2">
    <name type="scientific">Bartonella bacilliformis Ver097</name>
    <dbReference type="NCBI Taxonomy" id="1293911"/>
    <lineage>
        <taxon>Bacteria</taxon>
        <taxon>Pseudomonadati</taxon>
        <taxon>Pseudomonadota</taxon>
        <taxon>Alphaproteobacteria</taxon>
        <taxon>Hyphomicrobiales</taxon>
        <taxon>Bartonellaceae</taxon>
        <taxon>Bartonella</taxon>
    </lineage>
</organism>
<evidence type="ECO:0000313" key="1">
    <source>
        <dbReference type="EMBL" id="KEG19704.1"/>
    </source>
</evidence>
<accession>A0A072RE26</accession>
<evidence type="ECO:0000313" key="2">
    <source>
        <dbReference type="Proteomes" id="UP000031740"/>
    </source>
</evidence>
<proteinExistence type="predicted"/>
<protein>
    <submittedName>
        <fullName evidence="1">Uncharacterized protein</fullName>
    </submittedName>
</protein>
<sequence>METLRRFGLTELRAGQVVIVRFGKGKKGLMTAEIYPDIVLPFSTH</sequence>
<dbReference type="HOGENOM" id="CLU_3196534_0_0_5"/>
<reference evidence="1 2" key="1">
    <citation type="submission" date="2013-04" db="EMBL/GenBank/DDBJ databases">
        <title>The Genome Sequence of Bartonella bacilliformis Ver097.</title>
        <authorList>
            <consortium name="The Broad Institute Genomics Platform"/>
            <consortium name="The Broad Institute Genome Sequencing Center for Infectious Disease"/>
            <person name="Feldgarden M."/>
            <person name="Kirby J."/>
            <person name="Birtles R."/>
            <person name="Dasch G."/>
            <person name="Hendrix L."/>
            <person name="Koehler J."/>
            <person name="Walker B."/>
            <person name="Young S.K."/>
            <person name="Zeng Q."/>
            <person name="Gargeya S."/>
            <person name="Fitzgerald M."/>
            <person name="Haas B."/>
            <person name="Abouelleil A."/>
            <person name="Allen A.W."/>
            <person name="Alvarado L."/>
            <person name="Arachchi H.M."/>
            <person name="Berlin A.M."/>
            <person name="Chapman S.B."/>
            <person name="Gainer-Dewar J."/>
            <person name="Goldberg J."/>
            <person name="Griggs A."/>
            <person name="Gujja S."/>
            <person name="Hansen M."/>
            <person name="Howarth C."/>
            <person name="Imamovic A."/>
            <person name="Ireland A."/>
            <person name="Larimer J."/>
            <person name="McCowan C."/>
            <person name="Murphy C."/>
            <person name="Pearson M."/>
            <person name="Poon T.W."/>
            <person name="Priest M."/>
            <person name="Roberts A."/>
            <person name="Saif S."/>
            <person name="Shea T."/>
            <person name="Sisk P."/>
            <person name="Sykes S."/>
            <person name="Wortman J."/>
            <person name="Nusbaum C."/>
            <person name="Birren B."/>
        </authorList>
    </citation>
    <scope>NUCLEOTIDE SEQUENCE [LARGE SCALE GENOMIC DNA]</scope>
    <source>
        <strain evidence="1 2">Ver097</strain>
    </source>
</reference>
<name>A0A072RE26_BARBA</name>
<comment type="caution">
    <text evidence="1">The sequence shown here is derived from an EMBL/GenBank/DDBJ whole genome shotgun (WGS) entry which is preliminary data.</text>
</comment>
<dbReference type="STRING" id="1293911.H710_00920"/>
<dbReference type="AlphaFoldDB" id="A0A072RE26"/>
<dbReference type="Proteomes" id="UP000031740">
    <property type="component" value="Unassembled WGS sequence"/>
</dbReference>
<gene>
    <name evidence="1" type="ORF">H710_00920</name>
</gene>
<dbReference type="PATRIC" id="fig|1293911.3.peg.952"/>